<evidence type="ECO:0000313" key="2">
    <source>
        <dbReference type="Proteomes" id="UP000440498"/>
    </source>
</evidence>
<keyword evidence="2" id="KW-1185">Reference proteome</keyword>
<proteinExistence type="predicted"/>
<evidence type="ECO:0000313" key="1">
    <source>
        <dbReference type="EMBL" id="MQA40953.1"/>
    </source>
</evidence>
<comment type="caution">
    <text evidence="1">The sequence shown here is derived from an EMBL/GenBank/DDBJ whole genome shotgun (WGS) entry which is preliminary data.</text>
</comment>
<dbReference type="InterPro" id="IPR022037">
    <property type="entry name" value="DUF3606"/>
</dbReference>
<sequence>MQVHLPVGPAPWRQLRTINPRQVSEIQYWAAEFDVTPATLVGVVREVGRNLDEIRKRLSA</sequence>
<dbReference type="EMBL" id="WHUG01000010">
    <property type="protein sequence ID" value="MQA40953.1"/>
    <property type="molecule type" value="Genomic_DNA"/>
</dbReference>
<reference evidence="1 2" key="1">
    <citation type="submission" date="2019-10" db="EMBL/GenBank/DDBJ databases">
        <title>Two novel species isolated from a subtropical stream in China.</title>
        <authorList>
            <person name="Lu H."/>
        </authorList>
    </citation>
    <scope>NUCLEOTIDE SEQUENCE [LARGE SCALE GENOMIC DNA]</scope>
    <source>
        <strain evidence="1 2">FT29W</strain>
    </source>
</reference>
<dbReference type="Pfam" id="PF12244">
    <property type="entry name" value="DUF3606"/>
    <property type="match status" value="1"/>
</dbReference>
<name>A0A6A7N791_9BURK</name>
<dbReference type="AlphaFoldDB" id="A0A6A7N791"/>
<accession>A0A6A7N791</accession>
<protein>
    <submittedName>
        <fullName evidence="1">DUF3606 domain-containing protein</fullName>
    </submittedName>
</protein>
<organism evidence="1 2">
    <name type="scientific">Rugamonas aquatica</name>
    <dbReference type="NCBI Taxonomy" id="2743357"/>
    <lineage>
        <taxon>Bacteria</taxon>
        <taxon>Pseudomonadati</taxon>
        <taxon>Pseudomonadota</taxon>
        <taxon>Betaproteobacteria</taxon>
        <taxon>Burkholderiales</taxon>
        <taxon>Oxalobacteraceae</taxon>
        <taxon>Telluria group</taxon>
        <taxon>Rugamonas</taxon>
    </lineage>
</organism>
<dbReference type="Proteomes" id="UP000440498">
    <property type="component" value="Unassembled WGS sequence"/>
</dbReference>
<dbReference type="RefSeq" id="WP_152840230.1">
    <property type="nucleotide sequence ID" value="NZ_WHUG01000010.1"/>
</dbReference>
<gene>
    <name evidence="1" type="ORF">GEV02_22700</name>
</gene>